<dbReference type="GO" id="GO:0016787">
    <property type="term" value="F:hydrolase activity"/>
    <property type="evidence" value="ECO:0007669"/>
    <property type="project" value="UniProtKB-KW"/>
</dbReference>
<reference evidence="3 4" key="1">
    <citation type="submission" date="2020-02" db="EMBL/GenBank/DDBJ databases">
        <title>Streptomyces malaysiensis DSM14702 (JHCC583434, PFL_A843) Genome sequencing and assembly.</title>
        <authorList>
            <person name="Samborskyy M."/>
        </authorList>
    </citation>
    <scope>NUCLEOTIDE SEQUENCE [LARGE SCALE GENOMIC DNA]</scope>
    <source>
        <strain evidence="3 4">DSM 14702</strain>
    </source>
</reference>
<dbReference type="InterPro" id="IPR000073">
    <property type="entry name" value="AB_hydrolase_1"/>
</dbReference>
<accession>A0A7X5X399</accession>
<dbReference type="PANTHER" id="PTHR43329">
    <property type="entry name" value="EPOXIDE HYDROLASE"/>
    <property type="match status" value="1"/>
</dbReference>
<sequence>MLIRIVVNGSWTRTAGGCWDRAMTDQLLGDFDRRTIDVEGVGIHVRTAGDGPPLLLLHGYPQTHVIWHRIAPALAATHRVVLADLRGYGDSDKPASDAEHLRYSKRAMARDQLLVMRELGFDRFAVAGHDRGGRVAHRLALDHPGAVSALAVLDIVPTRHVFQHADKDFGLGYYHWFFLAAGNGIPEHLIGRDPEFWIRARMGARHHGGTPFDEAAQAEYVRCFSDPAAIHASCEDYRAAATIDLVHDDEDAAAGRRVTAPLLALWGAHGFVGRHYDVPRVWRGYADDVRGQALPCDHYLPEEAPEETLRQLRTFLADHGAA</sequence>
<name>A0A7X5X399_STRMQ</name>
<comment type="caution">
    <text evidence="3">The sequence shown here is derived from an EMBL/GenBank/DDBJ whole genome shotgun (WGS) entry which is preliminary data.</text>
</comment>
<evidence type="ECO:0000313" key="4">
    <source>
        <dbReference type="Proteomes" id="UP000536624"/>
    </source>
</evidence>
<dbReference type="Proteomes" id="UP000536624">
    <property type="component" value="Unassembled WGS sequence"/>
</dbReference>
<dbReference type="EMBL" id="JAALLH010000001">
    <property type="protein sequence ID" value="NIY65035.1"/>
    <property type="molecule type" value="Genomic_DNA"/>
</dbReference>
<proteinExistence type="predicted"/>
<dbReference type="Pfam" id="PF00561">
    <property type="entry name" value="Abhydrolase_1"/>
    <property type="match status" value="1"/>
</dbReference>
<evidence type="ECO:0000259" key="2">
    <source>
        <dbReference type="Pfam" id="PF00561"/>
    </source>
</evidence>
<gene>
    <name evidence="3" type="ORF">SMALB_3014</name>
</gene>
<dbReference type="SUPFAM" id="SSF53474">
    <property type="entry name" value="alpha/beta-Hydrolases"/>
    <property type="match status" value="1"/>
</dbReference>
<feature type="domain" description="AB hydrolase-1" evidence="2">
    <location>
        <begin position="52"/>
        <end position="285"/>
    </location>
</feature>
<keyword evidence="1 3" id="KW-0378">Hydrolase</keyword>
<dbReference type="AlphaFoldDB" id="A0A7X5X399"/>
<dbReference type="Gene3D" id="3.40.50.1820">
    <property type="entry name" value="alpha/beta hydrolase"/>
    <property type="match status" value="1"/>
</dbReference>
<protein>
    <submittedName>
        <fullName evidence="3">Alpha/beta hydrolase</fullName>
    </submittedName>
</protein>
<dbReference type="PRINTS" id="PR00111">
    <property type="entry name" value="ABHYDROLASE"/>
</dbReference>
<dbReference type="InterPro" id="IPR000639">
    <property type="entry name" value="Epox_hydrolase-like"/>
</dbReference>
<dbReference type="PRINTS" id="PR00412">
    <property type="entry name" value="EPOXHYDRLASE"/>
</dbReference>
<evidence type="ECO:0000256" key="1">
    <source>
        <dbReference type="ARBA" id="ARBA00022801"/>
    </source>
</evidence>
<evidence type="ECO:0000313" key="3">
    <source>
        <dbReference type="EMBL" id="NIY65035.1"/>
    </source>
</evidence>
<dbReference type="InterPro" id="IPR029058">
    <property type="entry name" value="AB_hydrolase_fold"/>
</dbReference>
<organism evidence="3 4">
    <name type="scientific">Streptomyces malaysiensis</name>
    <dbReference type="NCBI Taxonomy" id="92644"/>
    <lineage>
        <taxon>Bacteria</taxon>
        <taxon>Bacillati</taxon>
        <taxon>Actinomycetota</taxon>
        <taxon>Actinomycetes</taxon>
        <taxon>Kitasatosporales</taxon>
        <taxon>Streptomycetaceae</taxon>
        <taxon>Streptomyces</taxon>
        <taxon>Streptomyces violaceusniger group</taxon>
    </lineage>
</organism>